<dbReference type="GO" id="GO:0007034">
    <property type="term" value="P:vacuolar transport"/>
    <property type="evidence" value="ECO:0007669"/>
    <property type="project" value="TreeGrafter"/>
</dbReference>
<feature type="transmembrane region" description="Helical" evidence="7">
    <location>
        <begin position="372"/>
        <end position="394"/>
    </location>
</feature>
<feature type="transmembrane region" description="Helical" evidence="7">
    <location>
        <begin position="528"/>
        <end position="556"/>
    </location>
</feature>
<gene>
    <name evidence="8" type="ORF">FB567DRAFT_464041</name>
</gene>
<protein>
    <recommendedName>
        <fullName evidence="7">Transmembrane 9 superfamily member</fullName>
    </recommendedName>
</protein>
<dbReference type="AlphaFoldDB" id="A0A8K0W1T6"/>
<reference evidence="8" key="1">
    <citation type="journal article" date="2021" name="Nat. Commun.">
        <title>Genetic determinants of endophytism in the Arabidopsis root mycobiome.</title>
        <authorList>
            <person name="Mesny F."/>
            <person name="Miyauchi S."/>
            <person name="Thiergart T."/>
            <person name="Pickel B."/>
            <person name="Atanasova L."/>
            <person name="Karlsson M."/>
            <person name="Huettel B."/>
            <person name="Barry K.W."/>
            <person name="Haridas S."/>
            <person name="Chen C."/>
            <person name="Bauer D."/>
            <person name="Andreopoulos W."/>
            <person name="Pangilinan J."/>
            <person name="LaButti K."/>
            <person name="Riley R."/>
            <person name="Lipzen A."/>
            <person name="Clum A."/>
            <person name="Drula E."/>
            <person name="Henrissat B."/>
            <person name="Kohler A."/>
            <person name="Grigoriev I.V."/>
            <person name="Martin F.M."/>
            <person name="Hacquard S."/>
        </authorList>
    </citation>
    <scope>NUCLEOTIDE SEQUENCE</scope>
    <source>
        <strain evidence="8">MPI-SDFR-AT-0120</strain>
    </source>
</reference>
<evidence type="ECO:0000313" key="9">
    <source>
        <dbReference type="Proteomes" id="UP000813461"/>
    </source>
</evidence>
<dbReference type="PANTHER" id="PTHR10766:SF111">
    <property type="entry name" value="TRANSMEMBRANE 9 SUPERFAMILY MEMBER 2"/>
    <property type="match status" value="1"/>
</dbReference>
<evidence type="ECO:0000256" key="5">
    <source>
        <dbReference type="ARBA" id="ARBA00022989"/>
    </source>
</evidence>
<feature type="signal peptide" evidence="7">
    <location>
        <begin position="1"/>
        <end position="26"/>
    </location>
</feature>
<sequence length="638" mass="71315">MRRLDISSRGAVLASILALAASPASAFYFPGTAPTSYKQGDAVPLFVNHLTPADSQYDPKLRSVFSFDYYHPEFHFCQPDGGPKEIRESLGSILFGDRIQTSPFELRMGKNESCKSLCQATYEPNDAVFVNSRIYQGYDLNWLIDGLPAAQLLKDPNTDQPFYSPGFALGMVNEGTPEFNNHYDILIDYHEASKDSYRVVGVLVDPYSMHDSNNCNDAQSAVVLNENEVNKVSFTYSVYWRESPTPFATRWDKYLHVYDPKIHWFSLVNSAVIVVFLVGMVSTILVRTLKKDIARYNRLDQFALDDFGENGDVEDGVAEDSGWKLVHGDVFRPPKNPLLLSVLIGNGAQLFAMTALTIAFALLGFLSPSNRGALGTVIIIFYTLFGFVGGYVSARTYKFFHGESWKLCFFYTPFALPGLVFATFFLLNLFVWGRGASGAVPFTTMLVVVVIWFVISVPLSVAGSWLGFKQAAFDPPVRTNQIPRQIPPAGGYLRPLPSMALAGVLPFGAIFVELYFIMNSIWFSKVYYMFGFLFLCFGLMIITSAAVTVLMIYFLLCAENYHWQWRSFFTAGASAAYVFASCLLYWVKDVSWTSWTSGVVYLGYSALLSCLVFVLTGTIGFCASWLFVMKIYSSIKVD</sequence>
<feature type="chain" id="PRO_5035489868" description="Transmembrane 9 superfamily member" evidence="7">
    <location>
        <begin position="27"/>
        <end position="638"/>
    </location>
</feature>
<feature type="transmembrane region" description="Helical" evidence="7">
    <location>
        <begin position="414"/>
        <end position="433"/>
    </location>
</feature>
<keyword evidence="6 7" id="KW-0472">Membrane</keyword>
<comment type="subcellular location">
    <subcellularLocation>
        <location evidence="1">Membrane</location>
        <topology evidence="1">Multi-pass membrane protein</topology>
    </subcellularLocation>
</comment>
<dbReference type="PANTHER" id="PTHR10766">
    <property type="entry name" value="TRANSMEMBRANE 9 SUPERFAMILY PROTEIN"/>
    <property type="match status" value="1"/>
</dbReference>
<dbReference type="OrthoDB" id="1666796at2759"/>
<dbReference type="GO" id="GO:0072657">
    <property type="term" value="P:protein localization to membrane"/>
    <property type="evidence" value="ECO:0007669"/>
    <property type="project" value="TreeGrafter"/>
</dbReference>
<accession>A0A8K0W1T6</accession>
<dbReference type="Pfam" id="PF02990">
    <property type="entry name" value="EMP70"/>
    <property type="match status" value="1"/>
</dbReference>
<evidence type="ECO:0000256" key="3">
    <source>
        <dbReference type="ARBA" id="ARBA00022692"/>
    </source>
</evidence>
<keyword evidence="9" id="KW-1185">Reference proteome</keyword>
<dbReference type="EMBL" id="JAGMVJ010000004">
    <property type="protein sequence ID" value="KAH7091056.1"/>
    <property type="molecule type" value="Genomic_DNA"/>
</dbReference>
<keyword evidence="4 7" id="KW-0732">Signal</keyword>
<dbReference type="GO" id="GO:0005768">
    <property type="term" value="C:endosome"/>
    <property type="evidence" value="ECO:0007669"/>
    <property type="project" value="TreeGrafter"/>
</dbReference>
<feature type="transmembrane region" description="Helical" evidence="7">
    <location>
        <begin position="338"/>
        <end position="366"/>
    </location>
</feature>
<proteinExistence type="inferred from homology"/>
<evidence type="ECO:0000256" key="6">
    <source>
        <dbReference type="ARBA" id="ARBA00023136"/>
    </source>
</evidence>
<comment type="caution">
    <text evidence="8">The sequence shown here is derived from an EMBL/GenBank/DDBJ whole genome shotgun (WGS) entry which is preliminary data.</text>
</comment>
<evidence type="ECO:0000256" key="7">
    <source>
        <dbReference type="RuleBase" id="RU363079"/>
    </source>
</evidence>
<comment type="similarity">
    <text evidence="2 7">Belongs to the nonaspanin (TM9SF) (TC 9.A.2) family.</text>
</comment>
<organism evidence="8 9">
    <name type="scientific">Paraphoma chrysanthemicola</name>
    <dbReference type="NCBI Taxonomy" id="798071"/>
    <lineage>
        <taxon>Eukaryota</taxon>
        <taxon>Fungi</taxon>
        <taxon>Dikarya</taxon>
        <taxon>Ascomycota</taxon>
        <taxon>Pezizomycotina</taxon>
        <taxon>Dothideomycetes</taxon>
        <taxon>Pleosporomycetidae</taxon>
        <taxon>Pleosporales</taxon>
        <taxon>Pleosporineae</taxon>
        <taxon>Phaeosphaeriaceae</taxon>
        <taxon>Paraphoma</taxon>
    </lineage>
</organism>
<feature type="transmembrane region" description="Helical" evidence="7">
    <location>
        <begin position="599"/>
        <end position="628"/>
    </location>
</feature>
<dbReference type="GO" id="GO:0000329">
    <property type="term" value="C:fungal-type vacuole membrane"/>
    <property type="evidence" value="ECO:0007669"/>
    <property type="project" value="TreeGrafter"/>
</dbReference>
<feature type="transmembrane region" description="Helical" evidence="7">
    <location>
        <begin position="264"/>
        <end position="286"/>
    </location>
</feature>
<dbReference type="Proteomes" id="UP000813461">
    <property type="component" value="Unassembled WGS sequence"/>
</dbReference>
<feature type="transmembrane region" description="Helical" evidence="7">
    <location>
        <begin position="500"/>
        <end position="522"/>
    </location>
</feature>
<evidence type="ECO:0000256" key="1">
    <source>
        <dbReference type="ARBA" id="ARBA00004141"/>
    </source>
</evidence>
<keyword evidence="5 7" id="KW-1133">Transmembrane helix</keyword>
<feature type="transmembrane region" description="Helical" evidence="7">
    <location>
        <begin position="445"/>
        <end position="468"/>
    </location>
</feature>
<evidence type="ECO:0000313" key="8">
    <source>
        <dbReference type="EMBL" id="KAH7091056.1"/>
    </source>
</evidence>
<evidence type="ECO:0000256" key="2">
    <source>
        <dbReference type="ARBA" id="ARBA00005227"/>
    </source>
</evidence>
<evidence type="ECO:0000256" key="4">
    <source>
        <dbReference type="ARBA" id="ARBA00022729"/>
    </source>
</evidence>
<dbReference type="InterPro" id="IPR004240">
    <property type="entry name" value="EMP70"/>
</dbReference>
<feature type="transmembrane region" description="Helical" evidence="7">
    <location>
        <begin position="568"/>
        <end position="587"/>
    </location>
</feature>
<keyword evidence="3 7" id="KW-0812">Transmembrane</keyword>
<name>A0A8K0W1T6_9PLEO</name>